<accession>A0A8T1ZYC2</accession>
<dbReference type="OrthoDB" id="1916829at2759"/>
<evidence type="ECO:0000313" key="3">
    <source>
        <dbReference type="EMBL" id="KAG7565225.1"/>
    </source>
</evidence>
<evidence type="ECO:0000313" key="4">
    <source>
        <dbReference type="Proteomes" id="UP000694251"/>
    </source>
</evidence>
<dbReference type="AlphaFoldDB" id="A0A8T1ZYC2"/>
<feature type="transmembrane region" description="Helical" evidence="2">
    <location>
        <begin position="62"/>
        <end position="84"/>
    </location>
</feature>
<keyword evidence="4" id="KW-1185">Reference proteome</keyword>
<evidence type="ECO:0000256" key="1">
    <source>
        <dbReference type="SAM" id="MobiDB-lite"/>
    </source>
</evidence>
<feature type="compositionally biased region" description="Basic and acidic residues" evidence="1">
    <location>
        <begin position="165"/>
        <end position="174"/>
    </location>
</feature>
<dbReference type="PANTHER" id="PTHR33640:SF3">
    <property type="entry name" value="DUF4408 DOMAIN-CONTAINING PROTEIN"/>
    <property type="match status" value="1"/>
</dbReference>
<keyword evidence="2" id="KW-0472">Membrane</keyword>
<feature type="compositionally biased region" description="Polar residues" evidence="1">
    <location>
        <begin position="135"/>
        <end position="145"/>
    </location>
</feature>
<keyword evidence="2" id="KW-0812">Transmembrane</keyword>
<comment type="caution">
    <text evidence="3">The sequence shown here is derived from an EMBL/GenBank/DDBJ whole genome shotgun (WGS) entry which is preliminary data.</text>
</comment>
<dbReference type="Proteomes" id="UP000694251">
    <property type="component" value="Chromosome 10"/>
</dbReference>
<organism evidence="3 4">
    <name type="scientific">Arabidopsis suecica</name>
    <name type="common">Swedish thale-cress</name>
    <name type="synonym">Cardaminopsis suecica</name>
    <dbReference type="NCBI Taxonomy" id="45249"/>
    <lineage>
        <taxon>Eukaryota</taxon>
        <taxon>Viridiplantae</taxon>
        <taxon>Streptophyta</taxon>
        <taxon>Embryophyta</taxon>
        <taxon>Tracheophyta</taxon>
        <taxon>Spermatophyta</taxon>
        <taxon>Magnoliopsida</taxon>
        <taxon>eudicotyledons</taxon>
        <taxon>Gunneridae</taxon>
        <taxon>Pentapetalae</taxon>
        <taxon>rosids</taxon>
        <taxon>malvids</taxon>
        <taxon>Brassicales</taxon>
        <taxon>Brassicaceae</taxon>
        <taxon>Camelineae</taxon>
        <taxon>Arabidopsis</taxon>
    </lineage>
</organism>
<evidence type="ECO:0000256" key="2">
    <source>
        <dbReference type="SAM" id="Phobius"/>
    </source>
</evidence>
<keyword evidence="2" id="KW-1133">Transmembrane helix</keyword>
<gene>
    <name evidence="3" type="ORF">ISN44_As10g019370</name>
</gene>
<dbReference type="EMBL" id="JAEFBJ010000010">
    <property type="protein sequence ID" value="KAG7565225.1"/>
    <property type="molecule type" value="Genomic_DNA"/>
</dbReference>
<dbReference type="PANTHER" id="PTHR33640">
    <property type="entry name" value="TRANSMEMBRANE PROTEIN"/>
    <property type="match status" value="1"/>
</dbReference>
<feature type="transmembrane region" description="Helical" evidence="2">
    <location>
        <begin position="27"/>
        <end position="50"/>
    </location>
</feature>
<reference evidence="3 4" key="1">
    <citation type="submission" date="2020-12" db="EMBL/GenBank/DDBJ databases">
        <title>Concerted genomic and epigenomic changes stabilize Arabidopsis allopolyploids.</title>
        <authorList>
            <person name="Chen Z."/>
        </authorList>
    </citation>
    <scope>NUCLEOTIDE SEQUENCE [LARGE SCALE GENOMIC DNA]</scope>
    <source>
        <strain evidence="3">As9502</strain>
        <tissue evidence="3">Leaf</tissue>
    </source>
</reference>
<name>A0A8T1ZYC2_ARASU</name>
<feature type="compositionally biased region" description="Basic and acidic residues" evidence="1">
    <location>
        <begin position="148"/>
        <end position="157"/>
    </location>
</feature>
<feature type="region of interest" description="Disordered" evidence="1">
    <location>
        <begin position="135"/>
        <end position="191"/>
    </location>
</feature>
<proteinExistence type="predicted"/>
<protein>
    <submittedName>
        <fullName evidence="3">Uncharacterized protein</fullName>
    </submittedName>
</protein>
<sequence length="268" mass="30348">MDSIDFDENVKTEKSKASLHRFRSVGFFFRATEICVALLFVCWIFTCLPFAVKISGEFLRRLACFISTPLFMFFLGNSIVVALLTTKSTVAGRSISETDIYEAFIRSGDNRVNSSDGDLTEEEIIVFDDKQMITTAETDSNSNPTGARVDHESDKDSNSNPTVARVDHESDKDSNSVTDHPTKAYRRSKSEISAKQSIETVTKHSLRRSVTEKCRKIIETCNESPVDEIIPEDHMTNEEFQKTIEAFIAKQLIFRRRESLAVVIHNKI</sequence>